<evidence type="ECO:0000259" key="8">
    <source>
        <dbReference type="Pfam" id="PF00501"/>
    </source>
</evidence>
<dbReference type="PROSITE" id="PS00455">
    <property type="entry name" value="AMP_BINDING"/>
    <property type="match status" value="1"/>
</dbReference>
<dbReference type="Pfam" id="PF13193">
    <property type="entry name" value="AMP-binding_C"/>
    <property type="match status" value="1"/>
</dbReference>
<dbReference type="FunCoup" id="A0A482XBM2">
    <property type="interactions" value="378"/>
</dbReference>
<proteinExistence type="inferred from homology"/>
<dbReference type="InterPro" id="IPR042099">
    <property type="entry name" value="ANL_N_sf"/>
</dbReference>
<sequence length="584" mass="65402">MTTQLIGSARRIISLTELRYFSSKPSYFHNPGTEPLKQITVGQLLDKAVEKWPDKPFLFSKHQKVSLTYSETKSQVDVLAQGLLEIGLSPGDHLGIWGVNSNEWVLTLLAAAKVGIVSVNMNPAYEPPEAKFCIRKTNMKGLVFDVKFREKNLYEVMSKLVPEMSQCKPCTPFRSKEFPDLTHLITFSDQTMDGTYRLEDVYKAGKGKEGRRLVVEKLIEPEDAWNIQFTSGTTGNPKAALMSHFANVNNAYFVGKGMRFNLKNHVILCQVPFFHVFGSCIGVLGAMNYGAALVLPGPLYNPKESVEAVIEYKCTALYGTPTMYIDLCAAVEKLTAEEQEGLKHQGVDVALTAGALCSPGLVQKLLDTFGLQVISLYGMTEVGPCAFLSQFTDTPEQILTTVGSVNETIQIKVVDNEGRMVPMGQPGEVWFKSYASLIRYWDDVEKTKETITETRWIRSGDRFILTEDGYGKVVGRVKDLIIRGGENIAPKEIEEHLEKHPAVREVHVYAVSDERLGEDVAVSVRLKEGATWSEQELEEFCKGQIAFFKIPKYVEFVEDFPKTASGKIQKYKLREMLEKKLGKE</sequence>
<dbReference type="InterPro" id="IPR000873">
    <property type="entry name" value="AMP-dep_synth/lig_dom"/>
</dbReference>
<gene>
    <name evidence="10" type="ORF">LSTR_LSTR001626</name>
</gene>
<comment type="caution">
    <text evidence="10">The sequence shown here is derived from an EMBL/GenBank/DDBJ whole genome shotgun (WGS) entry which is preliminary data.</text>
</comment>
<dbReference type="PANTHER" id="PTHR43201:SF5">
    <property type="entry name" value="MEDIUM-CHAIN ACYL-COA LIGASE ACSF2, MITOCHONDRIAL"/>
    <property type="match status" value="1"/>
</dbReference>
<protein>
    <recommendedName>
        <fullName evidence="5">Medium-chain acyl-CoA ligase ACSF2, mitochondrial</fullName>
        <ecNumber evidence="4">6.2.1.2</ecNumber>
    </recommendedName>
</protein>
<dbReference type="STRING" id="195883.A0A482XBM2"/>
<dbReference type="InterPro" id="IPR025110">
    <property type="entry name" value="AMP-bd_C"/>
</dbReference>
<organism evidence="10 11">
    <name type="scientific">Laodelphax striatellus</name>
    <name type="common">Small brown planthopper</name>
    <name type="synonym">Delphax striatella</name>
    <dbReference type="NCBI Taxonomy" id="195883"/>
    <lineage>
        <taxon>Eukaryota</taxon>
        <taxon>Metazoa</taxon>
        <taxon>Ecdysozoa</taxon>
        <taxon>Arthropoda</taxon>
        <taxon>Hexapoda</taxon>
        <taxon>Insecta</taxon>
        <taxon>Pterygota</taxon>
        <taxon>Neoptera</taxon>
        <taxon>Paraneoptera</taxon>
        <taxon>Hemiptera</taxon>
        <taxon>Auchenorrhyncha</taxon>
        <taxon>Fulgoroidea</taxon>
        <taxon>Delphacidae</taxon>
        <taxon>Criomorphinae</taxon>
        <taxon>Laodelphax</taxon>
    </lineage>
</organism>
<dbReference type="GO" id="GO:0031956">
    <property type="term" value="F:medium-chain fatty acid-CoA ligase activity"/>
    <property type="evidence" value="ECO:0007669"/>
    <property type="project" value="UniProtKB-EC"/>
</dbReference>
<dbReference type="SUPFAM" id="SSF56801">
    <property type="entry name" value="Acetyl-CoA synthetase-like"/>
    <property type="match status" value="1"/>
</dbReference>
<evidence type="ECO:0000256" key="2">
    <source>
        <dbReference type="ARBA" id="ARBA00022598"/>
    </source>
</evidence>
<evidence type="ECO:0000256" key="5">
    <source>
        <dbReference type="ARBA" id="ARBA00039638"/>
    </source>
</evidence>
<evidence type="ECO:0000313" key="11">
    <source>
        <dbReference type="Proteomes" id="UP000291343"/>
    </source>
</evidence>
<dbReference type="InterPro" id="IPR045851">
    <property type="entry name" value="AMP-bd_C_sf"/>
</dbReference>
<comment type="catalytic activity">
    <reaction evidence="6">
        <text>octanoate + ATP + CoA = octanoyl-CoA + AMP + diphosphate</text>
        <dbReference type="Rhea" id="RHEA:33631"/>
        <dbReference type="ChEBI" id="CHEBI:25646"/>
        <dbReference type="ChEBI" id="CHEBI:30616"/>
        <dbReference type="ChEBI" id="CHEBI:33019"/>
        <dbReference type="ChEBI" id="CHEBI:57287"/>
        <dbReference type="ChEBI" id="CHEBI:57386"/>
        <dbReference type="ChEBI" id="CHEBI:456215"/>
    </reaction>
</comment>
<evidence type="ECO:0000259" key="9">
    <source>
        <dbReference type="Pfam" id="PF13193"/>
    </source>
</evidence>
<evidence type="ECO:0000256" key="3">
    <source>
        <dbReference type="ARBA" id="ARBA00037247"/>
    </source>
</evidence>
<comment type="function">
    <text evidence="3">Acyl-CoA synthases catalyze the initial reaction in fatty acid metabolism, by forming a thioester with CoA. Has some preference toward medium-chain substrates. Plays a role in adipocyte differentiation.</text>
</comment>
<evidence type="ECO:0000256" key="1">
    <source>
        <dbReference type="ARBA" id="ARBA00006432"/>
    </source>
</evidence>
<feature type="domain" description="AMP-dependent synthetase/ligase" evidence="8">
    <location>
        <begin position="46"/>
        <end position="441"/>
    </location>
</feature>
<dbReference type="EC" id="6.2.1.2" evidence="4"/>
<name>A0A482XBM2_LAOST</name>
<comment type="catalytic activity">
    <reaction evidence="7">
        <text>a medium-chain fatty acid + ATP + CoA = a medium-chain fatty acyl-CoA + AMP + diphosphate</text>
        <dbReference type="Rhea" id="RHEA:48340"/>
        <dbReference type="ChEBI" id="CHEBI:30616"/>
        <dbReference type="ChEBI" id="CHEBI:33019"/>
        <dbReference type="ChEBI" id="CHEBI:57287"/>
        <dbReference type="ChEBI" id="CHEBI:59558"/>
        <dbReference type="ChEBI" id="CHEBI:90546"/>
        <dbReference type="ChEBI" id="CHEBI:456215"/>
        <dbReference type="EC" id="6.2.1.2"/>
    </reaction>
</comment>
<dbReference type="FunFam" id="3.30.300.30:FF:000008">
    <property type="entry name" value="2,3-dihydroxybenzoate-AMP ligase"/>
    <property type="match status" value="1"/>
</dbReference>
<keyword evidence="2" id="KW-0436">Ligase</keyword>
<evidence type="ECO:0000256" key="4">
    <source>
        <dbReference type="ARBA" id="ARBA00039009"/>
    </source>
</evidence>
<dbReference type="Pfam" id="PF00501">
    <property type="entry name" value="AMP-binding"/>
    <property type="match status" value="1"/>
</dbReference>
<dbReference type="Proteomes" id="UP000291343">
    <property type="component" value="Unassembled WGS sequence"/>
</dbReference>
<dbReference type="InterPro" id="IPR020845">
    <property type="entry name" value="AMP-binding_CS"/>
</dbReference>
<evidence type="ECO:0000313" key="10">
    <source>
        <dbReference type="EMBL" id="RZF43365.1"/>
    </source>
</evidence>
<accession>A0A482XBM2</accession>
<dbReference type="InParanoid" id="A0A482XBM2"/>
<dbReference type="EMBL" id="QKKF02012754">
    <property type="protein sequence ID" value="RZF43365.1"/>
    <property type="molecule type" value="Genomic_DNA"/>
</dbReference>
<dbReference type="Gene3D" id="3.30.300.30">
    <property type="match status" value="1"/>
</dbReference>
<keyword evidence="11" id="KW-1185">Reference proteome</keyword>
<evidence type="ECO:0000256" key="7">
    <source>
        <dbReference type="ARBA" id="ARBA00048277"/>
    </source>
</evidence>
<dbReference type="OrthoDB" id="10253115at2759"/>
<comment type="similarity">
    <text evidence="1">Belongs to the ATP-dependent AMP-binding enzyme family.</text>
</comment>
<dbReference type="Gene3D" id="3.40.50.12780">
    <property type="entry name" value="N-terminal domain of ligase-like"/>
    <property type="match status" value="1"/>
</dbReference>
<dbReference type="AlphaFoldDB" id="A0A482XBM2"/>
<evidence type="ECO:0000256" key="6">
    <source>
        <dbReference type="ARBA" id="ARBA00047319"/>
    </source>
</evidence>
<dbReference type="PANTHER" id="PTHR43201">
    <property type="entry name" value="ACYL-COA SYNTHETASE"/>
    <property type="match status" value="1"/>
</dbReference>
<reference evidence="10 11" key="1">
    <citation type="journal article" date="2017" name="Gigascience">
        <title>Genome sequence of the small brown planthopper, Laodelphax striatellus.</title>
        <authorList>
            <person name="Zhu J."/>
            <person name="Jiang F."/>
            <person name="Wang X."/>
            <person name="Yang P."/>
            <person name="Bao Y."/>
            <person name="Zhao W."/>
            <person name="Wang W."/>
            <person name="Lu H."/>
            <person name="Wang Q."/>
            <person name="Cui N."/>
            <person name="Li J."/>
            <person name="Chen X."/>
            <person name="Luo L."/>
            <person name="Yu J."/>
            <person name="Kang L."/>
            <person name="Cui F."/>
        </authorList>
    </citation>
    <scope>NUCLEOTIDE SEQUENCE [LARGE SCALE GENOMIC DNA]</scope>
    <source>
        <strain evidence="10">Lst14</strain>
    </source>
</reference>
<dbReference type="GO" id="GO:0006631">
    <property type="term" value="P:fatty acid metabolic process"/>
    <property type="evidence" value="ECO:0007669"/>
    <property type="project" value="TreeGrafter"/>
</dbReference>
<dbReference type="SMR" id="A0A482XBM2"/>
<feature type="domain" description="AMP-binding enzyme C-terminal" evidence="9">
    <location>
        <begin position="492"/>
        <end position="567"/>
    </location>
</feature>